<dbReference type="PANTHER" id="PTHR37543">
    <property type="entry name" value="CCCH ZINC FINGER DNA BINDING PROTEIN (AFU_ORTHOLOGUE AFUA_5G12760)"/>
    <property type="match status" value="1"/>
</dbReference>
<feature type="compositionally biased region" description="Polar residues" evidence="2">
    <location>
        <begin position="7"/>
        <end position="26"/>
    </location>
</feature>
<keyword evidence="1" id="KW-0862">Zinc</keyword>
<feature type="zinc finger region" description="C3H1-type" evidence="1">
    <location>
        <begin position="272"/>
        <end position="300"/>
    </location>
</feature>
<gene>
    <name evidence="4" type="ORF">BCR35DRAFT_355350</name>
</gene>
<dbReference type="Proteomes" id="UP000193467">
    <property type="component" value="Unassembled WGS sequence"/>
</dbReference>
<evidence type="ECO:0000256" key="1">
    <source>
        <dbReference type="PROSITE-ProRule" id="PRU00723"/>
    </source>
</evidence>
<accession>A0A1Y2DHP0</accession>
<evidence type="ECO:0000256" key="2">
    <source>
        <dbReference type="SAM" id="MobiDB-lite"/>
    </source>
</evidence>
<dbReference type="PANTHER" id="PTHR37543:SF1">
    <property type="entry name" value="CCCH ZINC FINGER DNA BINDING PROTEIN (AFU_ORTHOLOGUE AFUA_5G12760)"/>
    <property type="match status" value="1"/>
</dbReference>
<dbReference type="PROSITE" id="PS50103">
    <property type="entry name" value="ZF_C3H1"/>
    <property type="match status" value="2"/>
</dbReference>
<feature type="region of interest" description="Disordered" evidence="2">
    <location>
        <begin position="1"/>
        <end position="29"/>
    </location>
</feature>
<dbReference type="OrthoDB" id="2270193at2759"/>
<feature type="domain" description="C3H1-type" evidence="3">
    <location>
        <begin position="272"/>
        <end position="300"/>
    </location>
</feature>
<dbReference type="AlphaFoldDB" id="A0A1Y2DHP0"/>
<organism evidence="4 5">
    <name type="scientific">Leucosporidium creatinivorum</name>
    <dbReference type="NCBI Taxonomy" id="106004"/>
    <lineage>
        <taxon>Eukaryota</taxon>
        <taxon>Fungi</taxon>
        <taxon>Dikarya</taxon>
        <taxon>Basidiomycota</taxon>
        <taxon>Pucciniomycotina</taxon>
        <taxon>Microbotryomycetes</taxon>
        <taxon>Leucosporidiales</taxon>
        <taxon>Leucosporidium</taxon>
    </lineage>
</organism>
<dbReference type="InterPro" id="IPR057654">
    <property type="entry name" value="Znf-CCCH_tandem"/>
</dbReference>
<dbReference type="GO" id="GO:0008270">
    <property type="term" value="F:zinc ion binding"/>
    <property type="evidence" value="ECO:0007669"/>
    <property type="project" value="UniProtKB-KW"/>
</dbReference>
<dbReference type="Pfam" id="PF25543">
    <property type="entry name" value="zf-CCCH_tandem"/>
    <property type="match status" value="1"/>
</dbReference>
<keyword evidence="1" id="KW-0479">Metal-binding</keyword>
<dbReference type="InParanoid" id="A0A1Y2DHP0"/>
<feature type="domain" description="C3H1-type" evidence="3">
    <location>
        <begin position="312"/>
        <end position="342"/>
    </location>
</feature>
<feature type="compositionally biased region" description="Gly residues" evidence="2">
    <location>
        <begin position="382"/>
        <end position="391"/>
    </location>
</feature>
<dbReference type="EMBL" id="MCGR01000078">
    <property type="protein sequence ID" value="ORY58656.1"/>
    <property type="molecule type" value="Genomic_DNA"/>
</dbReference>
<evidence type="ECO:0000313" key="5">
    <source>
        <dbReference type="Proteomes" id="UP000193467"/>
    </source>
</evidence>
<evidence type="ECO:0000313" key="4">
    <source>
        <dbReference type="EMBL" id="ORY58656.1"/>
    </source>
</evidence>
<evidence type="ECO:0000259" key="3">
    <source>
        <dbReference type="PROSITE" id="PS50103"/>
    </source>
</evidence>
<feature type="compositionally biased region" description="Basic and acidic residues" evidence="2">
    <location>
        <begin position="392"/>
        <end position="402"/>
    </location>
</feature>
<keyword evidence="1" id="KW-0863">Zinc-finger</keyword>
<feature type="region of interest" description="Disordered" evidence="2">
    <location>
        <begin position="374"/>
        <end position="402"/>
    </location>
</feature>
<feature type="zinc finger region" description="C3H1-type" evidence="1">
    <location>
        <begin position="312"/>
        <end position="342"/>
    </location>
</feature>
<comment type="caution">
    <text evidence="4">The sequence shown here is derived from an EMBL/GenBank/DDBJ whole genome shotgun (WGS) entry which is preliminary data.</text>
</comment>
<name>A0A1Y2DHP0_9BASI</name>
<keyword evidence="5" id="KW-1185">Reference proteome</keyword>
<dbReference type="InterPro" id="IPR000571">
    <property type="entry name" value="Znf_CCCH"/>
</dbReference>
<protein>
    <recommendedName>
        <fullName evidence="3">C3H1-type domain-containing protein</fullName>
    </recommendedName>
</protein>
<proteinExistence type="predicted"/>
<reference evidence="4 5" key="1">
    <citation type="submission" date="2016-07" db="EMBL/GenBank/DDBJ databases">
        <title>Pervasive Adenine N6-methylation of Active Genes in Fungi.</title>
        <authorList>
            <consortium name="DOE Joint Genome Institute"/>
            <person name="Mondo S.J."/>
            <person name="Dannebaum R.O."/>
            <person name="Kuo R.C."/>
            <person name="Labutti K."/>
            <person name="Haridas S."/>
            <person name="Kuo A."/>
            <person name="Salamov A."/>
            <person name="Ahrendt S.R."/>
            <person name="Lipzen A."/>
            <person name="Sullivan W."/>
            <person name="Andreopoulos W.B."/>
            <person name="Clum A."/>
            <person name="Lindquist E."/>
            <person name="Daum C."/>
            <person name="Ramamoorthy G.K."/>
            <person name="Gryganskyi A."/>
            <person name="Culley D."/>
            <person name="Magnuson J.K."/>
            <person name="James T.Y."/>
            <person name="O'Malley M.A."/>
            <person name="Stajich J.E."/>
            <person name="Spatafora J.W."/>
            <person name="Visel A."/>
            <person name="Grigoriev I.V."/>
        </authorList>
    </citation>
    <scope>NUCLEOTIDE SEQUENCE [LARGE SCALE GENOMIC DNA]</scope>
    <source>
        <strain evidence="4 5">62-1032</strain>
    </source>
</reference>
<sequence length="402" mass="43029">MALHALSDSTSEGTTQHSPTSPTGPSSRYGDLIALDAHIARLELQTRTQVGQSSSGGGATTVEEGGSPYVLAIIDEKQVCRQGDGFIAGMHASKEMEQLVLAGLAEVEAPSKPEALVYLISDLSKSKVNRLDHLEDFTLGFNEAGPFAAGLVVSSETVAIAKAAALLRLHGASSSCLRIILGARFSSLTNSIETMSIFTKVDYLEEGFLLGSSEEPVEEQSAQAPHRQRCSPIASRSSTAIPTPWADDEHNDAAVGNGEGVRTVDPDLAIWRQDPPICHNFVLLSECPHGETCRFGHDYALSEEEVEALAQAVKRMPCDSAKPGYNRPCPFGEDCIYGHVCPYDARCTFPRCKFSDAAHPVRSALARKAQWNHAGSHRAKFGGRGGGGAGREGGEGRNWRKK</sequence>